<dbReference type="InParanoid" id="A0A7N2MG61"/>
<dbReference type="EnsemblPlants" id="QL09p002846:mrna">
    <property type="protein sequence ID" value="QL09p002846:mrna"/>
    <property type="gene ID" value="QL09p002846"/>
</dbReference>
<dbReference type="AlphaFoldDB" id="A0A7N2MG61"/>
<dbReference type="EMBL" id="LRBV02000009">
    <property type="status" value="NOT_ANNOTATED_CDS"/>
    <property type="molecule type" value="Genomic_DNA"/>
</dbReference>
<organism evidence="1 2">
    <name type="scientific">Quercus lobata</name>
    <name type="common">Valley oak</name>
    <dbReference type="NCBI Taxonomy" id="97700"/>
    <lineage>
        <taxon>Eukaryota</taxon>
        <taxon>Viridiplantae</taxon>
        <taxon>Streptophyta</taxon>
        <taxon>Embryophyta</taxon>
        <taxon>Tracheophyta</taxon>
        <taxon>Spermatophyta</taxon>
        <taxon>Magnoliopsida</taxon>
        <taxon>eudicotyledons</taxon>
        <taxon>Gunneridae</taxon>
        <taxon>Pentapetalae</taxon>
        <taxon>rosids</taxon>
        <taxon>fabids</taxon>
        <taxon>Fagales</taxon>
        <taxon>Fagaceae</taxon>
        <taxon>Quercus</taxon>
    </lineage>
</organism>
<sequence>MFHRILDYEDEFFASLVLILETHNFRTTAKNQEEFRWYRMLPNPCLIFYFPKWGSLGQQALDEMASLVLERIVHECLYMWINLHAIQFYVDGKWGYDESKHHVTGDYGIVYTLHLSTDDMDVDNDAFLACG</sequence>
<proteinExistence type="predicted"/>
<evidence type="ECO:0000313" key="1">
    <source>
        <dbReference type="EnsemblPlants" id="QL09p002846:mrna"/>
    </source>
</evidence>
<name>A0A7N2MG61_QUELO</name>
<evidence type="ECO:0000313" key="2">
    <source>
        <dbReference type="Proteomes" id="UP000594261"/>
    </source>
</evidence>
<dbReference type="Proteomes" id="UP000594261">
    <property type="component" value="Chromosome 9"/>
</dbReference>
<reference evidence="1" key="2">
    <citation type="submission" date="2021-01" db="UniProtKB">
        <authorList>
            <consortium name="EnsemblPlants"/>
        </authorList>
    </citation>
    <scope>IDENTIFICATION</scope>
</reference>
<dbReference type="Gramene" id="QL09p002846:mrna">
    <property type="protein sequence ID" value="QL09p002846:mrna"/>
    <property type="gene ID" value="QL09p002846"/>
</dbReference>
<keyword evidence="2" id="KW-1185">Reference proteome</keyword>
<accession>A0A7N2MG61</accession>
<reference evidence="1 2" key="1">
    <citation type="journal article" date="2016" name="G3 (Bethesda)">
        <title>First Draft Assembly and Annotation of the Genome of a California Endemic Oak Quercus lobata Nee (Fagaceae).</title>
        <authorList>
            <person name="Sork V.L."/>
            <person name="Fitz-Gibbon S.T."/>
            <person name="Puiu D."/>
            <person name="Crepeau M."/>
            <person name="Gugger P.F."/>
            <person name="Sherman R."/>
            <person name="Stevens K."/>
            <person name="Langley C.H."/>
            <person name="Pellegrini M."/>
            <person name="Salzberg S.L."/>
        </authorList>
    </citation>
    <scope>NUCLEOTIDE SEQUENCE [LARGE SCALE GENOMIC DNA]</scope>
    <source>
        <strain evidence="1 2">cv. SW786</strain>
    </source>
</reference>
<protein>
    <submittedName>
        <fullName evidence="1">Uncharacterized protein</fullName>
    </submittedName>
</protein>